<dbReference type="EMBL" id="RRZA01000061">
    <property type="protein sequence ID" value="MBE0459053.1"/>
    <property type="molecule type" value="Genomic_DNA"/>
</dbReference>
<dbReference type="RefSeq" id="WP_192542555.1">
    <property type="nucleotide sequence ID" value="NZ_RRZA01000061.1"/>
</dbReference>
<accession>A0ABR9FQD3</accession>
<keyword evidence="2" id="KW-1185">Reference proteome</keyword>
<gene>
    <name evidence="1" type="ORF">EI167_16715</name>
</gene>
<sequence length="103" mass="11705">MKYSNIGSAMSKNLGSRGLRGDSYLYFEIEEALHDRTIPDESEFESVMYSAFEKFSGVSIESTEYRHIERHSHGGMSSGMIAPEIWKNEIIPHLKEIIYGGNI</sequence>
<proteinExistence type="predicted"/>
<organism evidence="1 2">
    <name type="scientific">Pseudoalteromonas prydzensis</name>
    <dbReference type="NCBI Taxonomy" id="182141"/>
    <lineage>
        <taxon>Bacteria</taxon>
        <taxon>Pseudomonadati</taxon>
        <taxon>Pseudomonadota</taxon>
        <taxon>Gammaproteobacteria</taxon>
        <taxon>Alteromonadales</taxon>
        <taxon>Pseudoalteromonadaceae</taxon>
        <taxon>Pseudoalteromonas</taxon>
    </lineage>
</organism>
<name>A0ABR9FQD3_9GAMM</name>
<evidence type="ECO:0000313" key="1">
    <source>
        <dbReference type="EMBL" id="MBE0459053.1"/>
    </source>
</evidence>
<reference evidence="1 2" key="1">
    <citation type="submission" date="2020-07" db="EMBL/GenBank/DDBJ databases">
        <title>Halophilic bacteria isolated from french cheeses.</title>
        <authorList>
            <person name="Kothe C.I."/>
            <person name="Farah-Kraiem B."/>
            <person name="Renault P."/>
            <person name="Dridi B."/>
        </authorList>
    </citation>
    <scope>NUCLEOTIDE SEQUENCE [LARGE SCALE GENOMIC DNA]</scope>
    <source>
        <strain evidence="1 2">FME14</strain>
    </source>
</reference>
<protein>
    <submittedName>
        <fullName evidence="1">Uncharacterized protein</fullName>
    </submittedName>
</protein>
<comment type="caution">
    <text evidence="1">The sequence shown here is derived from an EMBL/GenBank/DDBJ whole genome shotgun (WGS) entry which is preliminary data.</text>
</comment>
<evidence type="ECO:0000313" key="2">
    <source>
        <dbReference type="Proteomes" id="UP000707245"/>
    </source>
</evidence>
<dbReference type="Proteomes" id="UP000707245">
    <property type="component" value="Unassembled WGS sequence"/>
</dbReference>